<proteinExistence type="predicted"/>
<sequence length="130" mass="14210">MKPAAFGSPMTDASAPTTSSSHLYFPCHLSALPEHRQHLHARTTHTPHQHAHGSATLHPACRAVPSSPSTQRHVPLGARGRGGAWRSIKGEARKLLPNEKGVRRAEGERQELHSHRPTNPILPLALRYSP</sequence>
<evidence type="ECO:0000313" key="3">
    <source>
        <dbReference type="Proteomes" id="UP000324222"/>
    </source>
</evidence>
<feature type="compositionally biased region" description="Basic residues" evidence="1">
    <location>
        <begin position="40"/>
        <end position="51"/>
    </location>
</feature>
<dbReference type="AlphaFoldDB" id="A0A5B7F8N2"/>
<reference evidence="2 3" key="1">
    <citation type="submission" date="2019-05" db="EMBL/GenBank/DDBJ databases">
        <title>Another draft genome of Portunus trituberculatus and its Hox gene families provides insights of decapod evolution.</title>
        <authorList>
            <person name="Jeong J.-H."/>
            <person name="Song I."/>
            <person name="Kim S."/>
            <person name="Choi T."/>
            <person name="Kim D."/>
            <person name="Ryu S."/>
            <person name="Kim W."/>
        </authorList>
    </citation>
    <scope>NUCLEOTIDE SEQUENCE [LARGE SCALE GENOMIC DNA]</scope>
    <source>
        <tissue evidence="2">Muscle</tissue>
    </source>
</reference>
<feature type="region of interest" description="Disordered" evidence="1">
    <location>
        <begin position="40"/>
        <end position="83"/>
    </location>
</feature>
<dbReference type="EMBL" id="VSRR010005064">
    <property type="protein sequence ID" value="MPC41458.1"/>
    <property type="molecule type" value="Genomic_DNA"/>
</dbReference>
<feature type="compositionally biased region" description="Basic and acidic residues" evidence="1">
    <location>
        <begin position="101"/>
        <end position="114"/>
    </location>
</feature>
<name>A0A5B7F8N2_PORTR</name>
<evidence type="ECO:0000256" key="1">
    <source>
        <dbReference type="SAM" id="MobiDB-lite"/>
    </source>
</evidence>
<evidence type="ECO:0000313" key="2">
    <source>
        <dbReference type="EMBL" id="MPC41458.1"/>
    </source>
</evidence>
<protein>
    <submittedName>
        <fullName evidence="2">Uncharacterized protein</fullName>
    </submittedName>
</protein>
<accession>A0A5B7F8N2</accession>
<feature type="region of interest" description="Disordered" evidence="1">
    <location>
        <begin position="101"/>
        <end position="130"/>
    </location>
</feature>
<organism evidence="2 3">
    <name type="scientific">Portunus trituberculatus</name>
    <name type="common">Swimming crab</name>
    <name type="synonym">Neptunus trituberculatus</name>
    <dbReference type="NCBI Taxonomy" id="210409"/>
    <lineage>
        <taxon>Eukaryota</taxon>
        <taxon>Metazoa</taxon>
        <taxon>Ecdysozoa</taxon>
        <taxon>Arthropoda</taxon>
        <taxon>Crustacea</taxon>
        <taxon>Multicrustacea</taxon>
        <taxon>Malacostraca</taxon>
        <taxon>Eumalacostraca</taxon>
        <taxon>Eucarida</taxon>
        <taxon>Decapoda</taxon>
        <taxon>Pleocyemata</taxon>
        <taxon>Brachyura</taxon>
        <taxon>Eubrachyura</taxon>
        <taxon>Portunoidea</taxon>
        <taxon>Portunidae</taxon>
        <taxon>Portuninae</taxon>
        <taxon>Portunus</taxon>
    </lineage>
</organism>
<dbReference type="Proteomes" id="UP000324222">
    <property type="component" value="Unassembled WGS sequence"/>
</dbReference>
<comment type="caution">
    <text evidence="2">The sequence shown here is derived from an EMBL/GenBank/DDBJ whole genome shotgun (WGS) entry which is preliminary data.</text>
</comment>
<keyword evidence="3" id="KW-1185">Reference proteome</keyword>
<gene>
    <name evidence="2" type="ORF">E2C01_035050</name>
</gene>